<reference evidence="3" key="1">
    <citation type="journal article" date="2019" name="Int. J. Syst. Evol. Microbiol.">
        <title>The Global Catalogue of Microorganisms (GCM) 10K type strain sequencing project: providing services to taxonomists for standard genome sequencing and annotation.</title>
        <authorList>
            <consortium name="The Broad Institute Genomics Platform"/>
            <consortium name="The Broad Institute Genome Sequencing Center for Infectious Disease"/>
            <person name="Wu L."/>
            <person name="Ma J."/>
        </authorList>
    </citation>
    <scope>NUCLEOTIDE SEQUENCE [LARGE SCALE GENOMIC DNA]</scope>
    <source>
        <strain evidence="3">JCM 18306</strain>
    </source>
</reference>
<feature type="transmembrane region" description="Helical" evidence="1">
    <location>
        <begin position="112"/>
        <end position="136"/>
    </location>
</feature>
<feature type="transmembrane region" description="Helical" evidence="1">
    <location>
        <begin position="87"/>
        <end position="106"/>
    </location>
</feature>
<dbReference type="Proteomes" id="UP001499878">
    <property type="component" value="Unassembled WGS sequence"/>
</dbReference>
<organism evidence="2 3">
    <name type="scientific">Streptomyces thinghirensis</name>
    <dbReference type="NCBI Taxonomy" id="551547"/>
    <lineage>
        <taxon>Bacteria</taxon>
        <taxon>Bacillati</taxon>
        <taxon>Actinomycetota</taxon>
        <taxon>Actinomycetes</taxon>
        <taxon>Kitasatosporales</taxon>
        <taxon>Streptomycetaceae</taxon>
        <taxon>Streptomyces</taxon>
    </lineage>
</organism>
<keyword evidence="1" id="KW-1133">Transmembrane helix</keyword>
<evidence type="ECO:0000313" key="2">
    <source>
        <dbReference type="EMBL" id="GAA5209734.1"/>
    </source>
</evidence>
<evidence type="ECO:0000256" key="1">
    <source>
        <dbReference type="SAM" id="Phobius"/>
    </source>
</evidence>
<accession>A0ABP9T3C9</accession>
<comment type="caution">
    <text evidence="2">The sequence shown here is derived from an EMBL/GenBank/DDBJ whole genome shotgun (WGS) entry which is preliminary data.</text>
</comment>
<dbReference type="EMBL" id="BAABJR010000008">
    <property type="protein sequence ID" value="GAA5209734.1"/>
    <property type="molecule type" value="Genomic_DNA"/>
</dbReference>
<gene>
    <name evidence="2" type="ORF">GCM10023323_34530</name>
</gene>
<feature type="transmembrane region" description="Helical" evidence="1">
    <location>
        <begin position="23"/>
        <end position="44"/>
    </location>
</feature>
<sequence length="141" mass="14895">MLWSAPRARLNAWGMEQRQPKPVLQLVCGLVLAGVTSALWAAWLGWDQQRDVHADGSTTGPYEAWQVIGLVLTLLVPVYWAASRRYAAGAVVGVTVGLTASAYYDWSDDSSGLFVVGVGMVMAGSLAVTAALAAVITSVKS</sequence>
<keyword evidence="3" id="KW-1185">Reference proteome</keyword>
<proteinExistence type="predicted"/>
<evidence type="ECO:0000313" key="3">
    <source>
        <dbReference type="Proteomes" id="UP001499878"/>
    </source>
</evidence>
<feature type="transmembrane region" description="Helical" evidence="1">
    <location>
        <begin position="64"/>
        <end position="82"/>
    </location>
</feature>
<name>A0ABP9T3C9_9ACTN</name>
<keyword evidence="1" id="KW-0812">Transmembrane</keyword>
<protein>
    <submittedName>
        <fullName evidence="2">Uncharacterized protein</fullName>
    </submittedName>
</protein>
<keyword evidence="1" id="KW-0472">Membrane</keyword>